<dbReference type="GO" id="GO:0005198">
    <property type="term" value="F:structural molecule activity"/>
    <property type="evidence" value="ECO:0007669"/>
    <property type="project" value="UniProtKB-UniRule"/>
</dbReference>
<dbReference type="AlphaFoldDB" id="G2KRT4"/>
<dbReference type="Pfam" id="PF00669">
    <property type="entry name" value="Flagellin_N"/>
    <property type="match status" value="1"/>
</dbReference>
<dbReference type="InterPro" id="IPR001492">
    <property type="entry name" value="Flagellin"/>
</dbReference>
<evidence type="ECO:0000259" key="1">
    <source>
        <dbReference type="Pfam" id="PF00669"/>
    </source>
</evidence>
<dbReference type="Proteomes" id="UP000009286">
    <property type="component" value="Chromosome"/>
</dbReference>
<dbReference type="PANTHER" id="PTHR42792">
    <property type="entry name" value="FLAGELLIN"/>
    <property type="match status" value="1"/>
</dbReference>
<dbReference type="HOGENOM" id="CLU_013955_1_0_5"/>
<dbReference type="GO" id="GO:0009288">
    <property type="term" value="C:bacterial-type flagellum"/>
    <property type="evidence" value="ECO:0007669"/>
    <property type="project" value="UniProtKB-SubCell"/>
</dbReference>
<organism evidence="2 3">
    <name type="scientific">Micavibrio aeruginosavorus (strain ARL-13)</name>
    <dbReference type="NCBI Taxonomy" id="856793"/>
    <lineage>
        <taxon>Bacteria</taxon>
        <taxon>Pseudomonadati</taxon>
        <taxon>Bdellovibrionota</taxon>
        <taxon>Bdellovibrionia</taxon>
        <taxon>Bdellovibrionales</taxon>
        <taxon>Pseudobdellovibrionaceae</taxon>
        <taxon>Micavibrio</taxon>
    </lineage>
</organism>
<accession>G2KRT4</accession>
<dbReference type="OrthoDB" id="9808068at2"/>
<name>G2KRT4_MICAA</name>
<dbReference type="RefSeq" id="WP_014103265.1">
    <property type="nucleotide sequence ID" value="NC_016026.1"/>
</dbReference>
<gene>
    <name evidence="2" type="ordered locus">MICA_1729</name>
</gene>
<sequence>MTNDVVLTAALRTNLLSLQNTQSLIDITQNRLATGKKINSALDGPQAFFASQALNNRASDLGRLLDSIGQSIQVIKAADNGVTALTTMVEQADALVTSAREEVANAQAEAKVTGTKDLRNIDDLRAIVGWPADALTRVSFTLTTKEGIARPTGEFATPLVTGATTNIDVAAGTSTQEFVARLNSIVDADGNHVIKAEIDAKGQLSVKTTNGDSLNLNFTTTTNDDVTNLGLANALGFGDQVRIIDNGPGDTNVSVTAIADTALRSVALHTGTTPPVIAQRSALLNDLRNASGTPLFDVDTTDTYDIAINGGAAQSINLNGLSLQGFIDAINNNGSLNTKIKAEFDEETGQLSIRPIDGSVKSITLGATGDAGDGVEANFGFGTTDIDIGAAGSIAEHITFGDSVATLAKLEADYNKLREQIDALVTNGDTGYRGTNLLFGDDLLTVFNEDRTSTITTEGVTFTADGLGLDVADFSRIDTVEASIENVREALETVRNFGSTLANDLSVIQARQTFTSSMVTTLKEGSALLVNADQNEEGAKLLALQTRQQLGVTALSLASQSQQAILRLFG</sequence>
<keyword evidence="3" id="KW-1185">Reference proteome</keyword>
<dbReference type="eggNOG" id="COG1344">
    <property type="taxonomic scope" value="Bacteria"/>
</dbReference>
<dbReference type="PANTHER" id="PTHR42792:SF2">
    <property type="entry name" value="FLAGELLIN"/>
    <property type="match status" value="1"/>
</dbReference>
<dbReference type="GO" id="GO:0005576">
    <property type="term" value="C:extracellular region"/>
    <property type="evidence" value="ECO:0007669"/>
    <property type="project" value="UniProtKB-SubCell"/>
</dbReference>
<protein>
    <recommendedName>
        <fullName evidence="1">Flagellin N-terminal domain-containing protein</fullName>
    </recommendedName>
</protein>
<feature type="domain" description="Flagellin N-terminal" evidence="1">
    <location>
        <begin position="14"/>
        <end position="110"/>
    </location>
</feature>
<evidence type="ECO:0000313" key="2">
    <source>
        <dbReference type="EMBL" id="AEP10042.1"/>
    </source>
</evidence>
<dbReference type="Gene3D" id="1.20.1330.10">
    <property type="entry name" value="f41 fragment of flagellin, N-terminal domain"/>
    <property type="match status" value="1"/>
</dbReference>
<dbReference type="InterPro" id="IPR001029">
    <property type="entry name" value="Flagellin_N"/>
</dbReference>
<dbReference type="EMBL" id="CP002382">
    <property type="protein sequence ID" value="AEP10042.1"/>
    <property type="molecule type" value="Genomic_DNA"/>
</dbReference>
<dbReference type="STRING" id="856793.MICA_1729"/>
<dbReference type="KEGG" id="mai:MICA_1729"/>
<evidence type="ECO:0000313" key="3">
    <source>
        <dbReference type="Proteomes" id="UP000009286"/>
    </source>
</evidence>
<proteinExistence type="predicted"/>
<reference evidence="2 3" key="1">
    <citation type="journal article" date="2011" name="BMC Genomics">
        <title>Genomic insights into an obligate epibiotic bacterial predator: Micavibrio aeruginosavorus ARL-13.</title>
        <authorList>
            <person name="Wang Z."/>
            <person name="Kadouri D."/>
            <person name="Wu M."/>
        </authorList>
    </citation>
    <scope>NUCLEOTIDE SEQUENCE [LARGE SCALE GENOMIC DNA]</scope>
    <source>
        <strain evidence="2 3">ARL-13</strain>
    </source>
</reference>
<dbReference type="SUPFAM" id="SSF64518">
    <property type="entry name" value="Phase 1 flagellin"/>
    <property type="match status" value="1"/>
</dbReference>